<dbReference type="GO" id="GO:0006364">
    <property type="term" value="P:rRNA processing"/>
    <property type="evidence" value="ECO:0007669"/>
    <property type="project" value="UniProtKB-KW"/>
</dbReference>
<dbReference type="PANTHER" id="PTHR12416">
    <property type="entry name" value="RRNA-PROCESSING PROTEIN UTP23 HOMOLOG"/>
    <property type="match status" value="1"/>
</dbReference>
<evidence type="ECO:0000313" key="10">
    <source>
        <dbReference type="Proteomes" id="UP001162031"/>
    </source>
</evidence>
<keyword evidence="3" id="KW-0698">rRNA processing</keyword>
<keyword evidence="4" id="KW-0539">Nucleus</keyword>
<dbReference type="SUPFAM" id="SSF88723">
    <property type="entry name" value="PIN domain-like"/>
    <property type="match status" value="1"/>
</dbReference>
<dbReference type="Pfam" id="PF24779">
    <property type="entry name" value="UTP23_sensor"/>
    <property type="match status" value="1"/>
</dbReference>
<evidence type="ECO:0000256" key="5">
    <source>
        <dbReference type="ARBA" id="ARBA00037300"/>
    </source>
</evidence>
<comment type="function">
    <text evidence="5">Involved in rRNA-processing and ribosome biogenesis.</text>
</comment>
<protein>
    <recommendedName>
        <fullName evidence="8">UTP23 sensor motif region domain-containing protein</fullName>
    </recommendedName>
</protein>
<comment type="similarity">
    <text evidence="6">Belongs to the UTP23/FCF1 family. UTP23 subfamily.</text>
</comment>
<dbReference type="Pfam" id="PF04900">
    <property type="entry name" value="Fcf1"/>
    <property type="match status" value="1"/>
</dbReference>
<evidence type="ECO:0000256" key="3">
    <source>
        <dbReference type="ARBA" id="ARBA00022552"/>
    </source>
</evidence>
<comment type="subcellular location">
    <subcellularLocation>
        <location evidence="1">Nucleus</location>
        <location evidence="1">Nucleolus</location>
    </subcellularLocation>
</comment>
<reference evidence="9" key="1">
    <citation type="submission" date="2022-12" db="EMBL/GenBank/DDBJ databases">
        <authorList>
            <person name="Webb A."/>
        </authorList>
    </citation>
    <scope>NUCLEOTIDE SEQUENCE</scope>
    <source>
        <strain evidence="9">Hp1</strain>
    </source>
</reference>
<evidence type="ECO:0000313" key="9">
    <source>
        <dbReference type="EMBL" id="CAI5740010.1"/>
    </source>
</evidence>
<evidence type="ECO:0000256" key="4">
    <source>
        <dbReference type="ARBA" id="ARBA00023242"/>
    </source>
</evidence>
<dbReference type="InterPro" id="IPR006984">
    <property type="entry name" value="Fcf1/UTP23"/>
</dbReference>
<keyword evidence="2" id="KW-0690">Ribosome biogenesis</keyword>
<feature type="domain" description="UTP23 sensor motif region" evidence="8">
    <location>
        <begin position="213"/>
        <end position="227"/>
    </location>
</feature>
<keyword evidence="10" id="KW-1185">Reference proteome</keyword>
<name>A0AAV0UWH4_HYABA</name>
<feature type="compositionally biased region" description="Basic residues" evidence="7">
    <location>
        <begin position="226"/>
        <end position="239"/>
    </location>
</feature>
<organism evidence="9 10">
    <name type="scientific">Hyaloperonospora brassicae</name>
    <name type="common">Brassica downy mildew</name>
    <name type="synonym">Peronospora brassicae</name>
    <dbReference type="NCBI Taxonomy" id="162125"/>
    <lineage>
        <taxon>Eukaryota</taxon>
        <taxon>Sar</taxon>
        <taxon>Stramenopiles</taxon>
        <taxon>Oomycota</taxon>
        <taxon>Peronosporomycetes</taxon>
        <taxon>Peronosporales</taxon>
        <taxon>Peronosporaceae</taxon>
        <taxon>Hyaloperonospora</taxon>
    </lineage>
</organism>
<dbReference type="CDD" id="cd08553">
    <property type="entry name" value="PIN_Fcf1-like"/>
    <property type="match status" value="1"/>
</dbReference>
<feature type="compositionally biased region" description="Basic and acidic residues" evidence="7">
    <location>
        <begin position="184"/>
        <end position="194"/>
    </location>
</feature>
<evidence type="ECO:0000256" key="6">
    <source>
        <dbReference type="ARBA" id="ARBA00038503"/>
    </source>
</evidence>
<sequence>MRYLRAKGIRKALRQFHFLCGLKAPYKVLLDGNFIAMCTQMKVDVRDRVPKYLQVKPHECEFYVPRAALEELRLLKEVTREAYELAQSFEVAEVNDQANDGTEGPVDVSKAIQSIIGDRNNHKFVVCTQEVELRKALRLVPGVPLMYLNRSVLVFEEISHATLAIVRQEEKASMAKLDVNEKRKLEAMQEEERSSSSGAGAGDDHADKQRLQKKRAKGPNPLSIKKSAHKKVRSRKKKN</sequence>
<evidence type="ECO:0000259" key="8">
    <source>
        <dbReference type="Pfam" id="PF24779"/>
    </source>
</evidence>
<dbReference type="EMBL" id="CANTFL010001443">
    <property type="protein sequence ID" value="CAI5740010.1"/>
    <property type="molecule type" value="Genomic_DNA"/>
</dbReference>
<evidence type="ECO:0000256" key="7">
    <source>
        <dbReference type="SAM" id="MobiDB-lite"/>
    </source>
</evidence>
<dbReference type="Proteomes" id="UP001162031">
    <property type="component" value="Unassembled WGS sequence"/>
</dbReference>
<proteinExistence type="inferred from homology"/>
<dbReference type="Gene3D" id="3.40.50.1010">
    <property type="entry name" value="5'-nuclease"/>
    <property type="match status" value="1"/>
</dbReference>
<dbReference type="InterPro" id="IPR057776">
    <property type="entry name" value="UTP23_sensor"/>
</dbReference>
<evidence type="ECO:0000256" key="2">
    <source>
        <dbReference type="ARBA" id="ARBA00022517"/>
    </source>
</evidence>
<accession>A0AAV0UWH4</accession>
<comment type="caution">
    <text evidence="9">The sequence shown here is derived from an EMBL/GenBank/DDBJ whole genome shotgun (WGS) entry which is preliminary data.</text>
</comment>
<feature type="region of interest" description="Disordered" evidence="7">
    <location>
        <begin position="184"/>
        <end position="239"/>
    </location>
</feature>
<dbReference type="GO" id="GO:0032040">
    <property type="term" value="C:small-subunit processome"/>
    <property type="evidence" value="ECO:0007669"/>
    <property type="project" value="InterPro"/>
</dbReference>
<evidence type="ECO:0000256" key="1">
    <source>
        <dbReference type="ARBA" id="ARBA00004604"/>
    </source>
</evidence>
<dbReference type="AlphaFoldDB" id="A0AAV0UWH4"/>
<gene>
    <name evidence="9" type="ORF">HBR001_LOCUS8016</name>
</gene>
<dbReference type="InterPro" id="IPR029060">
    <property type="entry name" value="PIN-like_dom_sf"/>
</dbReference>